<proteinExistence type="predicted"/>
<accession>A0A2J8I6R7</accession>
<dbReference type="SUPFAM" id="SSF52540">
    <property type="entry name" value="P-loop containing nucleoside triphosphate hydrolases"/>
    <property type="match status" value="1"/>
</dbReference>
<dbReference type="EMBL" id="POSK01000002">
    <property type="protein sequence ID" value="PNI06164.1"/>
    <property type="molecule type" value="Genomic_DNA"/>
</dbReference>
<comment type="caution">
    <text evidence="2">The sequence shown here is derived from an EMBL/GenBank/DDBJ whole genome shotgun (WGS) entry which is preliminary data.</text>
</comment>
<gene>
    <name evidence="2" type="ORF">C1N32_03970</name>
</gene>
<dbReference type="InterPro" id="IPR011646">
    <property type="entry name" value="KAP_P-loop"/>
</dbReference>
<dbReference type="OrthoDB" id="88903at2"/>
<protein>
    <recommendedName>
        <fullName evidence="1">KAP NTPase domain-containing protein</fullName>
    </recommendedName>
</protein>
<feature type="domain" description="KAP NTPase" evidence="1">
    <location>
        <begin position="21"/>
        <end position="273"/>
    </location>
</feature>
<dbReference type="AlphaFoldDB" id="A0A2J8I6R7"/>
<sequence>MSNIHEVPSDITFDKFPVIDRRSYSEHLTNFLNSKSKEGYVLNLNAEWGAGKTTFLQCWYNELKKDHPVVYFDAWKSDFTHDAMLAITESFHSQLMSPLKENEEFCSQAISKGVHLLKVALPSLFVGYLKHKTGTDSDESLLGDISIELNIDIENDELGDALKETMKAMLSQKKKANGIHTFRKALEELAESYLATFKNMHAPIYVLVDELDRCRPTYAIEVIECIKHFFNTKNFVFILATDTQQLQHSIKAVYGQGFDSSSYLSRFFNNSVTLEAPNIYEFIQIKLPELSSSNPTENIALLFIQELFQWHNIDSLRDIDKIFDCVEIARSKNKCFKIFPLILLAILKIKFPNYYANYSSIGGVFYNTSTTGSRRQNKDLDLVPGKIYSKFQITNQSNIFTDYLLQLVLNFIDNELQHGFLQRINSKLDAISLSTHFPQFISVALINKELELAKKKDYLSVLNFAGHFQ</sequence>
<reference evidence="2 3" key="1">
    <citation type="submission" date="2018-01" db="EMBL/GenBank/DDBJ databases">
        <title>Draft genome sequences of six Vibrio diazotrophicus strains isolated from deep-sea sediments of the Baltic Sea.</title>
        <authorList>
            <person name="Castillo D."/>
            <person name="Vandieken V."/>
            <person name="Chiang O."/>
            <person name="Middelboe M."/>
        </authorList>
    </citation>
    <scope>NUCLEOTIDE SEQUENCE [LARGE SCALE GENOMIC DNA]</scope>
    <source>
        <strain evidence="2 3">60.27F</strain>
    </source>
</reference>
<evidence type="ECO:0000313" key="3">
    <source>
        <dbReference type="Proteomes" id="UP000236449"/>
    </source>
</evidence>
<dbReference type="InterPro" id="IPR027417">
    <property type="entry name" value="P-loop_NTPase"/>
</dbReference>
<organism evidence="2 3">
    <name type="scientific">Vibrio diazotrophicus</name>
    <dbReference type="NCBI Taxonomy" id="685"/>
    <lineage>
        <taxon>Bacteria</taxon>
        <taxon>Pseudomonadati</taxon>
        <taxon>Pseudomonadota</taxon>
        <taxon>Gammaproteobacteria</taxon>
        <taxon>Vibrionales</taxon>
        <taxon>Vibrionaceae</taxon>
        <taxon>Vibrio</taxon>
    </lineage>
</organism>
<dbReference type="Pfam" id="PF07693">
    <property type="entry name" value="KAP_NTPase"/>
    <property type="match status" value="1"/>
</dbReference>
<evidence type="ECO:0000259" key="1">
    <source>
        <dbReference type="Pfam" id="PF07693"/>
    </source>
</evidence>
<name>A0A2J8I6R7_VIBDI</name>
<dbReference type="RefSeq" id="WP_102965452.1">
    <property type="nucleotide sequence ID" value="NZ_POSK01000002.1"/>
</dbReference>
<dbReference type="Proteomes" id="UP000236449">
    <property type="component" value="Unassembled WGS sequence"/>
</dbReference>
<evidence type="ECO:0000313" key="2">
    <source>
        <dbReference type="EMBL" id="PNI06164.1"/>
    </source>
</evidence>
<dbReference type="Gene3D" id="3.40.50.300">
    <property type="entry name" value="P-loop containing nucleotide triphosphate hydrolases"/>
    <property type="match status" value="1"/>
</dbReference>